<keyword evidence="2" id="KW-0488">Methylation</keyword>
<dbReference type="PROSITE" id="PS00409">
    <property type="entry name" value="PROKAR_NTER_METHYL"/>
    <property type="match status" value="1"/>
</dbReference>
<dbReference type="GO" id="GO:0016020">
    <property type="term" value="C:membrane"/>
    <property type="evidence" value="ECO:0007669"/>
    <property type="project" value="UniProtKB-SubCell"/>
</dbReference>
<dbReference type="EMBL" id="ABFX02000004">
    <property type="protein sequence ID" value="EDS19013.1"/>
    <property type="molecule type" value="Genomic_DNA"/>
</dbReference>
<organism evidence="7 8">
    <name type="scientific">Thomasclavelia ramosa DSM 1402</name>
    <dbReference type="NCBI Taxonomy" id="445974"/>
    <lineage>
        <taxon>Bacteria</taxon>
        <taxon>Bacillati</taxon>
        <taxon>Bacillota</taxon>
        <taxon>Erysipelotrichia</taxon>
        <taxon>Erysipelotrichales</taxon>
        <taxon>Coprobacillaceae</taxon>
        <taxon>Thomasclavelia</taxon>
    </lineage>
</organism>
<dbReference type="PANTHER" id="PTHR30093:SF44">
    <property type="entry name" value="TYPE II SECRETION SYSTEM CORE PROTEIN G"/>
    <property type="match status" value="1"/>
</dbReference>
<dbReference type="SUPFAM" id="SSF54523">
    <property type="entry name" value="Pili subunits"/>
    <property type="match status" value="1"/>
</dbReference>
<comment type="caution">
    <text evidence="7">The sequence shown here is derived from an EMBL/GenBank/DDBJ whole genome shotgun (WGS) entry which is preliminary data.</text>
</comment>
<dbReference type="InterPro" id="IPR045584">
    <property type="entry name" value="Pilin-like"/>
</dbReference>
<evidence type="ECO:0000256" key="5">
    <source>
        <dbReference type="ARBA" id="ARBA00023136"/>
    </source>
</evidence>
<feature type="transmembrane region" description="Helical" evidence="6">
    <location>
        <begin position="24"/>
        <end position="52"/>
    </location>
</feature>
<evidence type="ECO:0000256" key="6">
    <source>
        <dbReference type="SAM" id="Phobius"/>
    </source>
</evidence>
<evidence type="ECO:0000256" key="3">
    <source>
        <dbReference type="ARBA" id="ARBA00022692"/>
    </source>
</evidence>
<name>B0N3J1_9FIRM</name>
<dbReference type="HOGENOM" id="CLU_1793212_0_0_9"/>
<dbReference type="AlphaFoldDB" id="B0N3J1"/>
<evidence type="ECO:0000256" key="2">
    <source>
        <dbReference type="ARBA" id="ARBA00022481"/>
    </source>
</evidence>
<accession>B0N3J1</accession>
<evidence type="ECO:0000256" key="4">
    <source>
        <dbReference type="ARBA" id="ARBA00022989"/>
    </source>
</evidence>
<evidence type="ECO:0000313" key="7">
    <source>
        <dbReference type="EMBL" id="EDS19013.1"/>
    </source>
</evidence>
<reference evidence="7" key="1">
    <citation type="submission" date="2007-11" db="EMBL/GenBank/DDBJ databases">
        <authorList>
            <person name="Fulton L."/>
            <person name="Clifton S."/>
            <person name="Fulton B."/>
            <person name="Xu J."/>
            <person name="Minx P."/>
            <person name="Pepin K.H."/>
            <person name="Johnson M."/>
            <person name="Thiruvilangam P."/>
            <person name="Bhonagiri V."/>
            <person name="Nash W.E."/>
            <person name="Mardis E.R."/>
            <person name="Wilson R.K."/>
        </authorList>
    </citation>
    <scope>NUCLEOTIDE SEQUENCE [LARGE SCALE GENOMIC DNA]</scope>
    <source>
        <strain evidence="7">DSM 1402</strain>
    </source>
</reference>
<protein>
    <submittedName>
        <fullName evidence="7">Prepilin-type cleavage/methylation N-terminal domain protein</fullName>
    </submittedName>
</protein>
<dbReference type="eggNOG" id="COG4968">
    <property type="taxonomic scope" value="Bacteria"/>
</dbReference>
<dbReference type="PANTHER" id="PTHR30093">
    <property type="entry name" value="GENERAL SECRETION PATHWAY PROTEIN G"/>
    <property type="match status" value="1"/>
</dbReference>
<reference evidence="7" key="2">
    <citation type="submission" date="2014-06" db="EMBL/GenBank/DDBJ databases">
        <title>Draft genome sequence of Clostridium ramosum(DSM 1402).</title>
        <authorList>
            <person name="Sudarsanam P."/>
            <person name="Ley R."/>
            <person name="Guruge J."/>
            <person name="Turnbaugh P.J."/>
            <person name="Mahowald M."/>
            <person name="Liep D."/>
            <person name="Gordon J."/>
        </authorList>
    </citation>
    <scope>NUCLEOTIDE SEQUENCE</scope>
    <source>
        <strain evidence="7">DSM 1402</strain>
    </source>
</reference>
<keyword evidence="5 6" id="KW-0472">Membrane</keyword>
<dbReference type="InterPro" id="IPR012902">
    <property type="entry name" value="N_methyl_site"/>
</dbReference>
<keyword evidence="3 6" id="KW-0812">Transmembrane</keyword>
<keyword evidence="8" id="KW-1185">Reference proteome</keyword>
<proteinExistence type="predicted"/>
<dbReference type="Proteomes" id="UP000005798">
    <property type="component" value="Unassembled WGS sequence"/>
</dbReference>
<sequence>MINGGEKMKELLLKRLKKAKNKKGFTLIEIIVVLVILGILAAIAVPAVMGYIDDAKESKYVAEAHSIYIVIQTEEARAKATAADDITYESIEKEAIKKTSLEDVTIAPTPTNVTPKEEKATSYKVTWTSDDDKKIEATVKKNKDVKIDEVN</sequence>
<comment type="subcellular location">
    <subcellularLocation>
        <location evidence="1">Membrane</location>
        <topology evidence="1">Single-pass membrane protein</topology>
    </subcellularLocation>
</comment>
<dbReference type="Pfam" id="PF07963">
    <property type="entry name" value="N_methyl"/>
    <property type="match status" value="1"/>
</dbReference>
<keyword evidence="4 6" id="KW-1133">Transmembrane helix</keyword>
<gene>
    <name evidence="7" type="ORF">CLORAM_01009</name>
</gene>
<dbReference type="NCBIfam" id="TIGR02532">
    <property type="entry name" value="IV_pilin_GFxxxE"/>
    <property type="match status" value="1"/>
</dbReference>
<evidence type="ECO:0000256" key="1">
    <source>
        <dbReference type="ARBA" id="ARBA00004167"/>
    </source>
</evidence>
<dbReference type="Gene3D" id="3.30.700.10">
    <property type="entry name" value="Glycoprotein, Type 4 Pilin"/>
    <property type="match status" value="1"/>
</dbReference>
<evidence type="ECO:0000313" key="8">
    <source>
        <dbReference type="Proteomes" id="UP000005798"/>
    </source>
</evidence>